<feature type="region of interest" description="Disordered" evidence="1">
    <location>
        <begin position="88"/>
        <end position="145"/>
    </location>
</feature>
<reference evidence="2 3" key="1">
    <citation type="journal article" date="2024" name="Nat. Commun.">
        <title>Phylogenomics reveals the evolutionary origins of lichenization in chlorophyte algae.</title>
        <authorList>
            <person name="Puginier C."/>
            <person name="Libourel C."/>
            <person name="Otte J."/>
            <person name="Skaloud P."/>
            <person name="Haon M."/>
            <person name="Grisel S."/>
            <person name="Petersen M."/>
            <person name="Berrin J.G."/>
            <person name="Delaux P.M."/>
            <person name="Dal Grande F."/>
            <person name="Keller J."/>
        </authorList>
    </citation>
    <scope>NUCLEOTIDE SEQUENCE [LARGE SCALE GENOMIC DNA]</scope>
    <source>
        <strain evidence="2 3">SAG 216-7</strain>
    </source>
</reference>
<accession>A0ABR2YHZ5</accession>
<sequence length="198" mass="21199">MLASAPQQAPVKVQLQGQAVSRLTKALLEANDRIYKFNTTSVSPAETPAASEQLCGPARPLQAGAVEVVSATQQPYTSHIGLCGNQHQAERDISDTASETGSSSTPPPRKGRRRTAMCRNTHTKAAARKLQPPPAPAFRPAQTPFPWARTTTSKLVQRLLAMQAPDRSLGMLNYDPPLSDIELCTYGALDRGKRGGGV</sequence>
<comment type="caution">
    <text evidence="2">The sequence shown here is derived from an EMBL/GenBank/DDBJ whole genome shotgun (WGS) entry which is preliminary data.</text>
</comment>
<name>A0ABR2YHZ5_9CHLO</name>
<feature type="compositionally biased region" description="Polar residues" evidence="1">
    <location>
        <begin position="95"/>
        <end position="104"/>
    </location>
</feature>
<dbReference type="EMBL" id="JALJOT010000011">
    <property type="protein sequence ID" value="KAK9905782.1"/>
    <property type="molecule type" value="Genomic_DNA"/>
</dbReference>
<feature type="compositionally biased region" description="Basic residues" evidence="1">
    <location>
        <begin position="109"/>
        <end position="127"/>
    </location>
</feature>
<dbReference type="Proteomes" id="UP001491310">
    <property type="component" value="Unassembled WGS sequence"/>
</dbReference>
<evidence type="ECO:0000313" key="2">
    <source>
        <dbReference type="EMBL" id="KAK9905782.1"/>
    </source>
</evidence>
<keyword evidence="3" id="KW-1185">Reference proteome</keyword>
<evidence type="ECO:0000313" key="3">
    <source>
        <dbReference type="Proteomes" id="UP001491310"/>
    </source>
</evidence>
<evidence type="ECO:0000256" key="1">
    <source>
        <dbReference type="SAM" id="MobiDB-lite"/>
    </source>
</evidence>
<gene>
    <name evidence="2" type="ORF">WJX75_006130</name>
</gene>
<organism evidence="2 3">
    <name type="scientific">Coccomyxa subellipsoidea</name>
    <dbReference type="NCBI Taxonomy" id="248742"/>
    <lineage>
        <taxon>Eukaryota</taxon>
        <taxon>Viridiplantae</taxon>
        <taxon>Chlorophyta</taxon>
        <taxon>core chlorophytes</taxon>
        <taxon>Trebouxiophyceae</taxon>
        <taxon>Trebouxiophyceae incertae sedis</taxon>
        <taxon>Coccomyxaceae</taxon>
        <taxon>Coccomyxa</taxon>
    </lineage>
</organism>
<proteinExistence type="predicted"/>
<protein>
    <submittedName>
        <fullName evidence="2">Uncharacterized protein</fullName>
    </submittedName>
</protein>